<feature type="compositionally biased region" description="Low complexity" evidence="1">
    <location>
        <begin position="170"/>
        <end position="181"/>
    </location>
</feature>
<dbReference type="Proteomes" id="UP001557465">
    <property type="component" value="Unassembled WGS sequence"/>
</dbReference>
<feature type="compositionally biased region" description="Pro residues" evidence="1">
    <location>
        <begin position="159"/>
        <end position="169"/>
    </location>
</feature>
<proteinExistence type="predicted"/>
<evidence type="ECO:0000256" key="1">
    <source>
        <dbReference type="SAM" id="MobiDB-lite"/>
    </source>
</evidence>
<accession>A0ABV3THR0</accession>
<dbReference type="Gene3D" id="3.20.20.370">
    <property type="entry name" value="Glycoside hydrolase/deacetylase"/>
    <property type="match status" value="1"/>
</dbReference>
<feature type="compositionally biased region" description="Low complexity" evidence="1">
    <location>
        <begin position="236"/>
        <end position="257"/>
    </location>
</feature>
<reference evidence="2 3" key="1">
    <citation type="journal article" date="2011" name="Int. J. Syst. Evol. Microbiol.">
        <title>Zhongshania antarctica gen. nov., sp. nov. and Zhongshania guokunii sp. nov., gammaproteobacteria respectively isolated from coastal attached (fast) ice and surface seawater of the Antarctic.</title>
        <authorList>
            <person name="Li H.J."/>
            <person name="Zhang X.Y."/>
            <person name="Chen C.X."/>
            <person name="Zhang Y.J."/>
            <person name="Gao Z.M."/>
            <person name="Yu Y."/>
            <person name="Chen X.L."/>
            <person name="Chen B."/>
            <person name="Zhang Y.Z."/>
        </authorList>
    </citation>
    <scope>NUCLEOTIDE SEQUENCE [LARGE SCALE GENOMIC DNA]</scope>
    <source>
        <strain evidence="2 3">15-R06ZXC-3</strain>
    </source>
</reference>
<feature type="region of interest" description="Disordered" evidence="1">
    <location>
        <begin position="28"/>
        <end position="331"/>
    </location>
</feature>
<evidence type="ECO:0000313" key="2">
    <source>
        <dbReference type="EMBL" id="MEX1660650.1"/>
    </source>
</evidence>
<protein>
    <submittedName>
        <fullName evidence="2">Divergent polysaccharide deacetylase family protein</fullName>
    </submittedName>
</protein>
<dbReference type="Pfam" id="PF04748">
    <property type="entry name" value="Polysacc_deac_2"/>
    <property type="match status" value="1"/>
</dbReference>
<feature type="compositionally biased region" description="Pro residues" evidence="1">
    <location>
        <begin position="125"/>
        <end position="135"/>
    </location>
</feature>
<dbReference type="RefSeq" id="WP_368390903.1">
    <property type="nucleotide sequence ID" value="NZ_JBFRYC010000002.1"/>
</dbReference>
<gene>
    <name evidence="2" type="ORF">AB4874_03170</name>
</gene>
<name>A0ABV3THR0_9RHOB</name>
<sequence>MMRSVLKGAALGTGVSVLVLGTASIMAPLPRSTPPAVGPVDVPAGSDFARGRSDQVPNMPNPAGAPLSAPSATPRAPVSQSNSDQVGAQIAASDPGTRPVTDALAPTPQPQAGEASQALVQAPAPEQPIPVPPPGEVRTPVLGASEARPEPEAKVTMPDAPPAMTPPPAASVAPAAPQGAPAGSGTQTASSPAPSSPEPAQGTDAGSATPDQQMADLPPLPDVQGLGRPSGAGITALPDSAAAPSSEALAPSGEAPAPALPDLPKIAAADMPQPELQPAPQPNAQPDMAPAEVPQPDADGQAMPDMPPAKPRVITLGSEPQRLPGQPVEGFRSAPNVIVDRLPQIGAPGADTPPADAPEADGGPGADQAPAADNTDLPPIERYALPFVHDDAKALYSVVLIDPGIEAGGLDAATIAALDFPVTIAIDPTRPNAAEDAQALRAAGHEVAILAADLPPDATPEDLEVALEAWRQVIPEAVAVVERPKPVFQNTRNLARQMVSTLGREGLGLVTQNRGFDSADQIASTVDLPRAKIWRVLDGAREKAPVVERMLSRAGFEADRNGQIVVMLSAWPETVSALTQWAPDAGTKYDLAPVSAVALQNTQGAAAGN</sequence>
<feature type="region of interest" description="Disordered" evidence="1">
    <location>
        <begin position="344"/>
        <end position="377"/>
    </location>
</feature>
<comment type="caution">
    <text evidence="2">The sequence shown here is derived from an EMBL/GenBank/DDBJ whole genome shotgun (WGS) entry which is preliminary data.</text>
</comment>
<dbReference type="InterPro" id="IPR006837">
    <property type="entry name" value="Divergent_DAC"/>
</dbReference>
<organism evidence="2 3">
    <name type="scientific">Thioclava arctica</name>
    <dbReference type="NCBI Taxonomy" id="3238301"/>
    <lineage>
        <taxon>Bacteria</taxon>
        <taxon>Pseudomonadati</taxon>
        <taxon>Pseudomonadota</taxon>
        <taxon>Alphaproteobacteria</taxon>
        <taxon>Rhodobacterales</taxon>
        <taxon>Paracoccaceae</taxon>
        <taxon>Thioclava</taxon>
    </lineage>
</organism>
<dbReference type="EMBL" id="JBFRYC010000002">
    <property type="protein sequence ID" value="MEX1660650.1"/>
    <property type="molecule type" value="Genomic_DNA"/>
</dbReference>
<dbReference type="InterPro" id="IPR011330">
    <property type="entry name" value="Glyco_hydro/deAcase_b/a-brl"/>
</dbReference>
<dbReference type="CDD" id="cd10936">
    <property type="entry name" value="CE4_DAC2"/>
    <property type="match status" value="1"/>
</dbReference>
<evidence type="ECO:0000313" key="3">
    <source>
        <dbReference type="Proteomes" id="UP001557465"/>
    </source>
</evidence>
<keyword evidence="3" id="KW-1185">Reference proteome</keyword>
<dbReference type="SUPFAM" id="SSF88713">
    <property type="entry name" value="Glycoside hydrolase/deacetylase"/>
    <property type="match status" value="1"/>
</dbReference>